<dbReference type="GO" id="GO:0046961">
    <property type="term" value="F:proton-transporting ATPase activity, rotational mechanism"/>
    <property type="evidence" value="ECO:0007669"/>
    <property type="project" value="InterPro"/>
</dbReference>
<evidence type="ECO:0000256" key="3">
    <source>
        <dbReference type="ARBA" id="ARBA00023065"/>
    </source>
</evidence>
<keyword evidence="4" id="KW-0066">ATP synthesis</keyword>
<keyword evidence="4" id="KW-0375">Hydrogen ion transport</keyword>
<reference evidence="5" key="1">
    <citation type="journal article" date="2021" name="PeerJ">
        <title>Extensive microbial diversity within the chicken gut microbiome revealed by metagenomics and culture.</title>
        <authorList>
            <person name="Gilroy R."/>
            <person name="Ravi A."/>
            <person name="Getino M."/>
            <person name="Pursley I."/>
            <person name="Horton D.L."/>
            <person name="Alikhan N.F."/>
            <person name="Baker D."/>
            <person name="Gharbi K."/>
            <person name="Hall N."/>
            <person name="Watson M."/>
            <person name="Adriaenssens E.M."/>
            <person name="Foster-Nyarko E."/>
            <person name="Jarju S."/>
            <person name="Secka A."/>
            <person name="Antonio M."/>
            <person name="Oren A."/>
            <person name="Chaudhuri R.R."/>
            <person name="La Ragione R."/>
            <person name="Hildebrand F."/>
            <person name="Pallen M.J."/>
        </authorList>
    </citation>
    <scope>NUCLEOTIDE SEQUENCE</scope>
    <source>
        <strain evidence="5">ChiBcec16_6824</strain>
    </source>
</reference>
<proteinExistence type="inferred from homology"/>
<keyword evidence="2 4" id="KW-0813">Transport</keyword>
<comment type="function">
    <text evidence="4">Produces ATP from ADP in the presence of a proton gradient across the membrane.</text>
</comment>
<organism evidence="5 6">
    <name type="scientific">Candidatus Flavonifractor merdigallinarum</name>
    <dbReference type="NCBI Taxonomy" id="2838589"/>
    <lineage>
        <taxon>Bacteria</taxon>
        <taxon>Bacillati</taxon>
        <taxon>Bacillota</taxon>
        <taxon>Clostridia</taxon>
        <taxon>Eubacteriales</taxon>
        <taxon>Oscillospiraceae</taxon>
        <taxon>Flavonifractor</taxon>
    </lineage>
</organism>
<protein>
    <recommendedName>
        <fullName evidence="4">V-type ATP synthase subunit D</fullName>
    </recommendedName>
    <alternativeName>
        <fullName evidence="4">V-ATPase subunit D</fullName>
    </alternativeName>
</protein>
<dbReference type="Proteomes" id="UP000823868">
    <property type="component" value="Unassembled WGS sequence"/>
</dbReference>
<evidence type="ECO:0000256" key="1">
    <source>
        <dbReference type="ARBA" id="ARBA00005850"/>
    </source>
</evidence>
<dbReference type="InterPro" id="IPR002699">
    <property type="entry name" value="V_ATPase_D"/>
</dbReference>
<dbReference type="AlphaFoldDB" id="A0A9D1Y8W8"/>
<evidence type="ECO:0000313" key="6">
    <source>
        <dbReference type="Proteomes" id="UP000823868"/>
    </source>
</evidence>
<sequence length="210" mass="23681">MAAILPTKGNLMAAKRSRTLANTGYELMDRKRNILIRELMSLMDTAKEVQSQIDTVFAEAYAALQNANIKLGICDKIAEAVEVDETLEIQYRSVMGVELPHLPDRSPPPRPEYGFATTSSALDNAYIKFHQVKDLIRQLAEVETSIYRLAVAIRKTQKRANALQNIVIPGLDHTIRFITDALEEKEREEFVRLKVIKRIRGGSESEDAPE</sequence>
<comment type="caution">
    <text evidence="5">The sequence shown here is derived from an EMBL/GenBank/DDBJ whole genome shotgun (WGS) entry which is preliminary data.</text>
</comment>
<dbReference type="Gene3D" id="1.10.287.3240">
    <property type="match status" value="1"/>
</dbReference>
<reference evidence="5" key="2">
    <citation type="submission" date="2021-04" db="EMBL/GenBank/DDBJ databases">
        <authorList>
            <person name="Gilroy R."/>
        </authorList>
    </citation>
    <scope>NUCLEOTIDE SEQUENCE</scope>
    <source>
        <strain evidence="5">ChiBcec16_6824</strain>
    </source>
</reference>
<accession>A0A9D1Y8W8</accession>
<dbReference type="PANTHER" id="PTHR11671">
    <property type="entry name" value="V-TYPE ATP SYNTHASE SUBUNIT D"/>
    <property type="match status" value="1"/>
</dbReference>
<dbReference type="NCBIfam" id="TIGR00309">
    <property type="entry name" value="V_ATPase_subD"/>
    <property type="match status" value="1"/>
</dbReference>
<comment type="similarity">
    <text evidence="1 4">Belongs to the V-ATPase D subunit family.</text>
</comment>
<dbReference type="GO" id="GO:0042777">
    <property type="term" value="P:proton motive force-driven plasma membrane ATP synthesis"/>
    <property type="evidence" value="ECO:0007669"/>
    <property type="project" value="UniProtKB-UniRule"/>
</dbReference>
<gene>
    <name evidence="4" type="primary">atpD</name>
    <name evidence="5" type="ORF">H9841_06960</name>
</gene>
<evidence type="ECO:0000256" key="2">
    <source>
        <dbReference type="ARBA" id="ARBA00022448"/>
    </source>
</evidence>
<evidence type="ECO:0000313" key="5">
    <source>
        <dbReference type="EMBL" id="HIY21621.1"/>
    </source>
</evidence>
<dbReference type="GO" id="GO:0005524">
    <property type="term" value="F:ATP binding"/>
    <property type="evidence" value="ECO:0007669"/>
    <property type="project" value="UniProtKB-UniRule"/>
</dbReference>
<name>A0A9D1Y8W8_9FIRM</name>
<dbReference type="HAMAP" id="MF_00271">
    <property type="entry name" value="ATP_synth_D_arch"/>
    <property type="match status" value="1"/>
</dbReference>
<dbReference type="EMBL" id="DXDX01000128">
    <property type="protein sequence ID" value="HIY21621.1"/>
    <property type="molecule type" value="Genomic_DNA"/>
</dbReference>
<evidence type="ECO:0000256" key="4">
    <source>
        <dbReference type="HAMAP-Rule" id="MF_00271"/>
    </source>
</evidence>
<dbReference type="Pfam" id="PF01813">
    <property type="entry name" value="ATP-synt_D"/>
    <property type="match status" value="1"/>
</dbReference>
<keyword evidence="3 4" id="KW-0406">Ion transport</keyword>
<dbReference type="GO" id="GO:0046933">
    <property type="term" value="F:proton-transporting ATP synthase activity, rotational mechanism"/>
    <property type="evidence" value="ECO:0007669"/>
    <property type="project" value="UniProtKB-UniRule"/>
</dbReference>